<dbReference type="Proteomes" id="UP001488838">
    <property type="component" value="Unassembled WGS sequence"/>
</dbReference>
<dbReference type="EMBL" id="JBBHLL010000484">
    <property type="protein sequence ID" value="KAK7801886.1"/>
    <property type="molecule type" value="Genomic_DNA"/>
</dbReference>
<reference evidence="1 2" key="1">
    <citation type="journal article" date="2023" name="bioRxiv">
        <title>Conserved and derived expression patterns and positive selection on dental genes reveal complex evolutionary context of ever-growing rodent molars.</title>
        <authorList>
            <person name="Calamari Z.T."/>
            <person name="Song A."/>
            <person name="Cohen E."/>
            <person name="Akter M."/>
            <person name="Roy R.D."/>
            <person name="Hallikas O."/>
            <person name="Christensen M.M."/>
            <person name="Li P."/>
            <person name="Marangoni P."/>
            <person name="Jernvall J."/>
            <person name="Klein O.D."/>
        </authorList>
    </citation>
    <scope>NUCLEOTIDE SEQUENCE [LARGE SCALE GENOMIC DNA]</scope>
    <source>
        <strain evidence="1">V071</strain>
    </source>
</reference>
<organism evidence="1 2">
    <name type="scientific">Myodes glareolus</name>
    <name type="common">Bank vole</name>
    <name type="synonym">Clethrionomys glareolus</name>
    <dbReference type="NCBI Taxonomy" id="447135"/>
    <lineage>
        <taxon>Eukaryota</taxon>
        <taxon>Metazoa</taxon>
        <taxon>Chordata</taxon>
        <taxon>Craniata</taxon>
        <taxon>Vertebrata</taxon>
        <taxon>Euteleostomi</taxon>
        <taxon>Mammalia</taxon>
        <taxon>Eutheria</taxon>
        <taxon>Euarchontoglires</taxon>
        <taxon>Glires</taxon>
        <taxon>Rodentia</taxon>
        <taxon>Myomorpha</taxon>
        <taxon>Muroidea</taxon>
        <taxon>Cricetidae</taxon>
        <taxon>Arvicolinae</taxon>
        <taxon>Myodes</taxon>
    </lineage>
</organism>
<accession>A0AAW0HKE8</accession>
<evidence type="ECO:0000313" key="2">
    <source>
        <dbReference type="Proteomes" id="UP001488838"/>
    </source>
</evidence>
<comment type="caution">
    <text evidence="1">The sequence shown here is derived from an EMBL/GenBank/DDBJ whole genome shotgun (WGS) entry which is preliminary data.</text>
</comment>
<proteinExistence type="predicted"/>
<evidence type="ECO:0000313" key="1">
    <source>
        <dbReference type="EMBL" id="KAK7801886.1"/>
    </source>
</evidence>
<name>A0AAW0HKE8_MYOGA</name>
<protein>
    <submittedName>
        <fullName evidence="1">Uncharacterized protein</fullName>
    </submittedName>
</protein>
<sequence>MSSPSSPDHSAIEKTEGSMLVFIVDVRPANTRSKKLQNICDTNVARVYTLLRPMAPDYGALDVANNTEII</sequence>
<keyword evidence="2" id="KW-1185">Reference proteome</keyword>
<gene>
    <name evidence="1" type="ORF">U0070_013490</name>
</gene>
<dbReference type="AlphaFoldDB" id="A0AAW0HKE8"/>